<proteinExistence type="inferred from homology"/>
<reference evidence="14" key="1">
    <citation type="submission" date="2020-07" db="EMBL/GenBank/DDBJ databases">
        <title>Huge and variable diversity of episymbiotic CPR bacteria and DPANN archaea in groundwater ecosystems.</title>
        <authorList>
            <person name="He C.Y."/>
            <person name="Keren R."/>
            <person name="Whittaker M."/>
            <person name="Farag I.F."/>
            <person name="Doudna J."/>
            <person name="Cate J.H.D."/>
            <person name="Banfield J.F."/>
        </authorList>
    </citation>
    <scope>NUCLEOTIDE SEQUENCE</scope>
    <source>
        <strain evidence="14">NC_groundwater_1813_Pr3_B-0.1um_71_17</strain>
    </source>
</reference>
<comment type="catalytic activity">
    <reaction evidence="10">
        <text>(6S)-5,6,7,8-tetrahydrofolyl-(gamma-L-Glu)(n) + L-glutamate + ATP = (6S)-5,6,7,8-tetrahydrofolyl-(gamma-L-Glu)(n+1) + ADP + phosphate + H(+)</text>
        <dbReference type="Rhea" id="RHEA:10580"/>
        <dbReference type="Rhea" id="RHEA-COMP:14738"/>
        <dbReference type="Rhea" id="RHEA-COMP:14740"/>
        <dbReference type="ChEBI" id="CHEBI:15378"/>
        <dbReference type="ChEBI" id="CHEBI:29985"/>
        <dbReference type="ChEBI" id="CHEBI:30616"/>
        <dbReference type="ChEBI" id="CHEBI:43474"/>
        <dbReference type="ChEBI" id="CHEBI:141005"/>
        <dbReference type="ChEBI" id="CHEBI:456216"/>
        <dbReference type="EC" id="6.3.2.17"/>
    </reaction>
</comment>
<dbReference type="InterPro" id="IPR004101">
    <property type="entry name" value="Mur_ligase_C"/>
</dbReference>
<dbReference type="EC" id="6.3.2.17" evidence="3"/>
<evidence type="ECO:0000256" key="3">
    <source>
        <dbReference type="ARBA" id="ARBA00013025"/>
    </source>
</evidence>
<dbReference type="InterPro" id="IPR013221">
    <property type="entry name" value="Mur_ligase_cen"/>
</dbReference>
<dbReference type="GO" id="GO:0046872">
    <property type="term" value="F:metal ion binding"/>
    <property type="evidence" value="ECO:0007669"/>
    <property type="project" value="UniProtKB-KW"/>
</dbReference>
<comment type="caution">
    <text evidence="14">The sequence shown here is derived from an EMBL/GenBank/DDBJ whole genome shotgun (WGS) entry which is preliminary data.</text>
</comment>
<dbReference type="Gene3D" id="3.90.190.20">
    <property type="entry name" value="Mur ligase, C-terminal domain"/>
    <property type="match status" value="1"/>
</dbReference>
<evidence type="ECO:0000256" key="10">
    <source>
        <dbReference type="ARBA" id="ARBA00047493"/>
    </source>
</evidence>
<dbReference type="GO" id="GO:0005737">
    <property type="term" value="C:cytoplasm"/>
    <property type="evidence" value="ECO:0007669"/>
    <property type="project" value="TreeGrafter"/>
</dbReference>
<evidence type="ECO:0000256" key="7">
    <source>
        <dbReference type="ARBA" id="ARBA00022840"/>
    </source>
</evidence>
<dbReference type="SUPFAM" id="SSF53623">
    <property type="entry name" value="MurD-like peptide ligases, catalytic domain"/>
    <property type="match status" value="1"/>
</dbReference>
<dbReference type="PIRSF" id="PIRSF001563">
    <property type="entry name" value="Folylpolyglu_synth"/>
    <property type="match status" value="1"/>
</dbReference>
<dbReference type="SUPFAM" id="SSF53244">
    <property type="entry name" value="MurD-like peptide ligases, peptide-binding domain"/>
    <property type="match status" value="1"/>
</dbReference>
<evidence type="ECO:0000259" key="12">
    <source>
        <dbReference type="Pfam" id="PF02875"/>
    </source>
</evidence>
<evidence type="ECO:0000256" key="8">
    <source>
        <dbReference type="ARBA" id="ARBA00022842"/>
    </source>
</evidence>
<dbReference type="PROSITE" id="PS01012">
    <property type="entry name" value="FOLYLPOLYGLU_SYNT_2"/>
    <property type="match status" value="1"/>
</dbReference>
<comment type="cofactor">
    <cofactor evidence="1">
        <name>Mg(2+)</name>
        <dbReference type="ChEBI" id="CHEBI:18420"/>
    </cofactor>
</comment>
<dbReference type="PROSITE" id="PS01011">
    <property type="entry name" value="FOLYLPOLYGLU_SYNT_1"/>
    <property type="match status" value="1"/>
</dbReference>
<dbReference type="InterPro" id="IPR036565">
    <property type="entry name" value="Mur-like_cat_sf"/>
</dbReference>
<keyword evidence="6 11" id="KW-0547">Nucleotide-binding</keyword>
<evidence type="ECO:0000256" key="1">
    <source>
        <dbReference type="ARBA" id="ARBA00001946"/>
    </source>
</evidence>
<accession>A0A933W7D4</accession>
<dbReference type="Gene3D" id="3.40.1190.10">
    <property type="entry name" value="Mur-like, catalytic domain"/>
    <property type="match status" value="1"/>
</dbReference>
<sequence>MTTLQRQLEALYGLERRRDKLGLDGTRELLGSLGEPQRAFRSVHVAGTNGKGSVCALVERVLRAAGVRTGLFTSPHLVDFRERIRVNGRCAPEAELAARLARIEALPGGSERTFFEVATGLSFLTFAESKVETAVVEVGLGGRLDTTNVIAPEVCAITTIGLDHAEILGDSHEKIAAEKAGIFKRGVPAVSGVEHDAAATVIAHAARDAGAPLHQARDLVNVTQAQYGPWGMRLTVECEPWGTFQLQSTLRGSHQRENARVALAVLSLLARAGTRIPLGALRTGFAEARWAGRLEPSPTVRRLWWDGAHNVDGVRRLAQAWRDEMAMEPPVAIVFAAARDKDVRAMLQRLHALAPGASLVLTRTRNERALPPEALAEIAASLGVPCTTAPGVREALVPWLDHGGDGRGRASGRVLLCGSLFAVGEAMEAFGGAPGEQS</sequence>
<dbReference type="PANTHER" id="PTHR11136">
    <property type="entry name" value="FOLYLPOLYGLUTAMATE SYNTHASE-RELATED"/>
    <property type="match status" value="1"/>
</dbReference>
<keyword evidence="5" id="KW-0479">Metal-binding</keyword>
<evidence type="ECO:0000256" key="2">
    <source>
        <dbReference type="ARBA" id="ARBA00008276"/>
    </source>
</evidence>
<dbReference type="Proteomes" id="UP000696931">
    <property type="component" value="Unassembled WGS sequence"/>
</dbReference>
<dbReference type="GO" id="GO:0008841">
    <property type="term" value="F:dihydrofolate synthase activity"/>
    <property type="evidence" value="ECO:0007669"/>
    <property type="project" value="TreeGrafter"/>
</dbReference>
<dbReference type="Pfam" id="PF02875">
    <property type="entry name" value="Mur_ligase_C"/>
    <property type="match status" value="1"/>
</dbReference>
<keyword evidence="7 11" id="KW-0067">ATP-binding</keyword>
<dbReference type="Pfam" id="PF08245">
    <property type="entry name" value="Mur_ligase_M"/>
    <property type="match status" value="1"/>
</dbReference>
<dbReference type="AlphaFoldDB" id="A0A933W7D4"/>
<keyword evidence="4 11" id="KW-0436">Ligase</keyword>
<dbReference type="FunFam" id="3.40.1190.10:FF:000011">
    <property type="entry name" value="Folylpolyglutamate synthase/dihydrofolate synthase"/>
    <property type="match status" value="1"/>
</dbReference>
<gene>
    <name evidence="14" type="ORF">HZA61_02370</name>
</gene>
<protein>
    <recommendedName>
        <fullName evidence="3">tetrahydrofolate synthase</fullName>
        <ecNumber evidence="3">6.3.2.17</ecNumber>
    </recommendedName>
    <alternativeName>
        <fullName evidence="9">Tetrahydrofolylpolyglutamate synthase</fullName>
    </alternativeName>
</protein>
<dbReference type="InterPro" id="IPR001645">
    <property type="entry name" value="Folylpolyglutamate_synth"/>
</dbReference>
<evidence type="ECO:0000256" key="5">
    <source>
        <dbReference type="ARBA" id="ARBA00022723"/>
    </source>
</evidence>
<dbReference type="GO" id="GO:0004326">
    <property type="term" value="F:tetrahydrofolylpolyglutamate synthase activity"/>
    <property type="evidence" value="ECO:0007669"/>
    <property type="project" value="UniProtKB-EC"/>
</dbReference>
<dbReference type="NCBIfam" id="TIGR01499">
    <property type="entry name" value="folC"/>
    <property type="match status" value="1"/>
</dbReference>
<keyword evidence="8" id="KW-0460">Magnesium</keyword>
<dbReference type="PANTHER" id="PTHR11136:SF0">
    <property type="entry name" value="DIHYDROFOLATE SYNTHETASE-RELATED"/>
    <property type="match status" value="1"/>
</dbReference>
<name>A0A933W7D4_UNCEI</name>
<dbReference type="GO" id="GO:0005524">
    <property type="term" value="F:ATP binding"/>
    <property type="evidence" value="ECO:0007669"/>
    <property type="project" value="UniProtKB-KW"/>
</dbReference>
<feature type="domain" description="Mur ligase C-terminal" evidence="12">
    <location>
        <begin position="293"/>
        <end position="418"/>
    </location>
</feature>
<evidence type="ECO:0000256" key="6">
    <source>
        <dbReference type="ARBA" id="ARBA00022741"/>
    </source>
</evidence>
<feature type="domain" description="Mur ligase central" evidence="13">
    <location>
        <begin position="45"/>
        <end position="265"/>
    </location>
</feature>
<organism evidence="14 15">
    <name type="scientific">Eiseniibacteriota bacterium</name>
    <dbReference type="NCBI Taxonomy" id="2212470"/>
    <lineage>
        <taxon>Bacteria</taxon>
        <taxon>Candidatus Eiseniibacteriota</taxon>
    </lineage>
</organism>
<evidence type="ECO:0000313" key="15">
    <source>
        <dbReference type="Proteomes" id="UP000696931"/>
    </source>
</evidence>
<dbReference type="InterPro" id="IPR036615">
    <property type="entry name" value="Mur_ligase_C_dom_sf"/>
</dbReference>
<evidence type="ECO:0000256" key="11">
    <source>
        <dbReference type="PIRNR" id="PIRNR001563"/>
    </source>
</evidence>
<evidence type="ECO:0000259" key="13">
    <source>
        <dbReference type="Pfam" id="PF08245"/>
    </source>
</evidence>
<evidence type="ECO:0000256" key="4">
    <source>
        <dbReference type="ARBA" id="ARBA00022598"/>
    </source>
</evidence>
<comment type="similarity">
    <text evidence="2 11">Belongs to the folylpolyglutamate synthase family.</text>
</comment>
<evidence type="ECO:0000256" key="9">
    <source>
        <dbReference type="ARBA" id="ARBA00030592"/>
    </source>
</evidence>
<dbReference type="InterPro" id="IPR018109">
    <property type="entry name" value="Folylpolyglutamate_synth_CS"/>
</dbReference>
<dbReference type="EMBL" id="JACRIW010000020">
    <property type="protein sequence ID" value="MBI5168312.1"/>
    <property type="molecule type" value="Genomic_DNA"/>
</dbReference>
<evidence type="ECO:0000313" key="14">
    <source>
        <dbReference type="EMBL" id="MBI5168312.1"/>
    </source>
</evidence>